<organism evidence="2 3">
    <name type="scientific">Dongia sedimenti</name>
    <dbReference type="NCBI Taxonomy" id="3064282"/>
    <lineage>
        <taxon>Bacteria</taxon>
        <taxon>Pseudomonadati</taxon>
        <taxon>Pseudomonadota</taxon>
        <taxon>Alphaproteobacteria</taxon>
        <taxon>Rhodospirillales</taxon>
        <taxon>Dongiaceae</taxon>
        <taxon>Dongia</taxon>
    </lineage>
</organism>
<evidence type="ECO:0000313" key="3">
    <source>
        <dbReference type="Proteomes" id="UP001230156"/>
    </source>
</evidence>
<evidence type="ECO:0000256" key="1">
    <source>
        <dbReference type="SAM" id="SignalP"/>
    </source>
</evidence>
<sequence>MTRLRMLLALAVAAGLLAACAEKKMEPEPAAPAMEMAPAAAFDPALLPSAGARAILLSSETMPDGGTLEQGTLVTGKSGWAVHGESEGVTWRYGTSDAGQLRVAGEPNTEWQYIQVQRSWGVQCKAEPGADAATGRTPCLILRLASVEPGTMATGGLMLDEHVTCVRAANTTEPATISVDGAAPVSLPQPSLCLSGADSDALQKAMIAGQNVAISAGFYANGPAKTMTLPTHGLKQALAMRNWIVEQYKAGKLNAID</sequence>
<accession>A0ABU0YSF3</accession>
<feature type="chain" id="PRO_5046785026" evidence="1">
    <location>
        <begin position="22"/>
        <end position="257"/>
    </location>
</feature>
<feature type="signal peptide" evidence="1">
    <location>
        <begin position="1"/>
        <end position="21"/>
    </location>
</feature>
<keyword evidence="1" id="KW-0732">Signal</keyword>
<dbReference type="Proteomes" id="UP001230156">
    <property type="component" value="Unassembled WGS sequence"/>
</dbReference>
<name>A0ABU0YSF3_9PROT</name>
<comment type="caution">
    <text evidence="2">The sequence shown here is derived from an EMBL/GenBank/DDBJ whole genome shotgun (WGS) entry which is preliminary data.</text>
</comment>
<proteinExistence type="predicted"/>
<dbReference type="RefSeq" id="WP_379960187.1">
    <property type="nucleotide sequence ID" value="NZ_JAUYVI010000007.1"/>
</dbReference>
<protein>
    <submittedName>
        <fullName evidence="2">Uncharacterized protein</fullName>
    </submittedName>
</protein>
<reference evidence="3" key="1">
    <citation type="submission" date="2023-08" db="EMBL/GenBank/DDBJ databases">
        <title>Rhodospirillaceae gen. nov., a novel taxon isolated from the Yangtze River Yuezi River estuary sludge.</title>
        <authorList>
            <person name="Ruan L."/>
        </authorList>
    </citation>
    <scope>NUCLEOTIDE SEQUENCE [LARGE SCALE GENOMIC DNA]</scope>
    <source>
        <strain evidence="3">R-7</strain>
    </source>
</reference>
<dbReference type="PROSITE" id="PS51257">
    <property type="entry name" value="PROKAR_LIPOPROTEIN"/>
    <property type="match status" value="1"/>
</dbReference>
<evidence type="ECO:0000313" key="2">
    <source>
        <dbReference type="EMBL" id="MDQ7250644.1"/>
    </source>
</evidence>
<keyword evidence="3" id="KW-1185">Reference proteome</keyword>
<gene>
    <name evidence="2" type="ORF">Q8A70_23345</name>
</gene>
<dbReference type="EMBL" id="JAUYVI010000007">
    <property type="protein sequence ID" value="MDQ7250644.1"/>
    <property type="molecule type" value="Genomic_DNA"/>
</dbReference>